<evidence type="ECO:0000313" key="4">
    <source>
        <dbReference type="Proteomes" id="UP000281549"/>
    </source>
</evidence>
<dbReference type="GO" id="GO:0060271">
    <property type="term" value="P:cilium assembly"/>
    <property type="evidence" value="ECO:0007669"/>
    <property type="project" value="TreeGrafter"/>
</dbReference>
<evidence type="ECO:0000256" key="1">
    <source>
        <dbReference type="ARBA" id="ARBA00022737"/>
    </source>
</evidence>
<keyword evidence="2" id="KW-0802">TPR repeat</keyword>
<dbReference type="GO" id="GO:0070062">
    <property type="term" value="C:extracellular exosome"/>
    <property type="evidence" value="ECO:0007669"/>
    <property type="project" value="TreeGrafter"/>
</dbReference>
<proteinExistence type="predicted"/>
<dbReference type="PANTHER" id="PTHR44314:SF1">
    <property type="entry name" value="CILIA- AND FLAGELLA-ASSOCIATED PROTEIN 70"/>
    <property type="match status" value="1"/>
</dbReference>
<organism evidence="3 4">
    <name type="scientific">Rozella allomycis (strain CSF55)</name>
    <dbReference type="NCBI Taxonomy" id="988480"/>
    <lineage>
        <taxon>Eukaryota</taxon>
        <taxon>Fungi</taxon>
        <taxon>Fungi incertae sedis</taxon>
        <taxon>Cryptomycota</taxon>
        <taxon>Cryptomycota incertae sedis</taxon>
        <taxon>Rozella</taxon>
    </lineage>
</organism>
<reference evidence="4" key="1">
    <citation type="journal article" date="2018" name="Nat. Microbiol.">
        <title>Leveraging single-cell genomics to expand the fungal tree of life.</title>
        <authorList>
            <person name="Ahrendt S.R."/>
            <person name="Quandt C.A."/>
            <person name="Ciobanu D."/>
            <person name="Clum A."/>
            <person name="Salamov A."/>
            <person name="Andreopoulos B."/>
            <person name="Cheng J.F."/>
            <person name="Woyke T."/>
            <person name="Pelin A."/>
            <person name="Henrissat B."/>
            <person name="Reynolds N.K."/>
            <person name="Benny G.L."/>
            <person name="Smith M.E."/>
            <person name="James T.Y."/>
            <person name="Grigoriev I.V."/>
        </authorList>
    </citation>
    <scope>NUCLEOTIDE SEQUENCE [LARGE SCALE GENOMIC DNA]</scope>
    <source>
        <strain evidence="4">CSF55</strain>
    </source>
</reference>
<evidence type="ECO:0000256" key="2">
    <source>
        <dbReference type="ARBA" id="ARBA00022803"/>
    </source>
</evidence>
<protein>
    <submittedName>
        <fullName evidence="3">Uncharacterized protein</fullName>
    </submittedName>
</protein>
<name>A0A4P9YCM2_ROZAC</name>
<dbReference type="GO" id="GO:0003341">
    <property type="term" value="P:cilium movement"/>
    <property type="evidence" value="ECO:0007669"/>
    <property type="project" value="TreeGrafter"/>
</dbReference>
<dbReference type="EMBL" id="ML006231">
    <property type="protein sequence ID" value="RKP16794.1"/>
    <property type="molecule type" value="Genomic_DNA"/>
</dbReference>
<gene>
    <name evidence="3" type="ORF">ROZALSC1DRAFT_24879</name>
</gene>
<evidence type="ECO:0000313" key="3">
    <source>
        <dbReference type="EMBL" id="RKP16794.1"/>
    </source>
</evidence>
<dbReference type="PANTHER" id="PTHR44314">
    <property type="entry name" value="CILIA- AND FLAGELLA-ASSOCIATED PROTEIN 70"/>
    <property type="match status" value="1"/>
</dbReference>
<keyword evidence="1" id="KW-0677">Repeat</keyword>
<dbReference type="Proteomes" id="UP000281549">
    <property type="component" value="Unassembled WGS sequence"/>
</dbReference>
<dbReference type="GO" id="GO:0031514">
    <property type="term" value="C:motile cilium"/>
    <property type="evidence" value="ECO:0007669"/>
    <property type="project" value="TreeGrafter"/>
</dbReference>
<sequence length="177" mass="19796">MVTQQPSSSNDRVKLSITIHQSKGLKGSKGDKISSLVRTQFADYEYKDTKVINDAVDAAYDFTTDWDLQIDEVLPKEKSALLATASVHLKDPFVFKPNELKTSLQLPLVYAAGKQGLNDLPPAFLTVTVSLDRPLLSHEELENGNIMTFKFSDFSPTPDDWTLKEPNERDLNSSNIH</sequence>
<dbReference type="InterPro" id="IPR052628">
    <property type="entry name" value="CFAP70"/>
</dbReference>
<dbReference type="AlphaFoldDB" id="A0A4P9YCM2"/>
<accession>A0A4P9YCM2</accession>